<dbReference type="AlphaFoldDB" id="A0A7W9Q8U9"/>
<name>A0A7W9Q8U9_9ACTN</name>
<keyword evidence="2" id="KW-1185">Reference proteome</keyword>
<evidence type="ECO:0000313" key="1">
    <source>
        <dbReference type="EMBL" id="MBB5935676.1"/>
    </source>
</evidence>
<protein>
    <submittedName>
        <fullName evidence="1">Uncharacterized protein</fullName>
    </submittedName>
</protein>
<evidence type="ECO:0000313" key="2">
    <source>
        <dbReference type="Proteomes" id="UP000588098"/>
    </source>
</evidence>
<reference evidence="1 2" key="1">
    <citation type="submission" date="2020-08" db="EMBL/GenBank/DDBJ databases">
        <title>Genomic Encyclopedia of Type Strains, Phase III (KMG-III): the genomes of soil and plant-associated and newly described type strains.</title>
        <authorList>
            <person name="Whitman W."/>
        </authorList>
    </citation>
    <scope>NUCLEOTIDE SEQUENCE [LARGE SCALE GENOMIC DNA]</scope>
    <source>
        <strain evidence="1 2">CECT 8305</strain>
    </source>
</reference>
<sequence length="39" mass="4175">MALTTTTPADDLEADVVMKVLSQVSVQATSGRVELLVRE</sequence>
<dbReference type="EMBL" id="JACHJL010000005">
    <property type="protein sequence ID" value="MBB5935676.1"/>
    <property type="molecule type" value="Genomic_DNA"/>
</dbReference>
<comment type="caution">
    <text evidence="1">The sequence shown here is derived from an EMBL/GenBank/DDBJ whole genome shotgun (WGS) entry which is preliminary data.</text>
</comment>
<gene>
    <name evidence="1" type="ORF">FHS42_002738</name>
</gene>
<dbReference type="Proteomes" id="UP000588098">
    <property type="component" value="Unassembled WGS sequence"/>
</dbReference>
<accession>A0A7W9Q8U9</accession>
<proteinExistence type="predicted"/>
<organism evidence="1 2">
    <name type="scientific">Streptomyces zagrosensis</name>
    <dbReference type="NCBI Taxonomy" id="1042984"/>
    <lineage>
        <taxon>Bacteria</taxon>
        <taxon>Bacillati</taxon>
        <taxon>Actinomycetota</taxon>
        <taxon>Actinomycetes</taxon>
        <taxon>Kitasatosporales</taxon>
        <taxon>Streptomycetaceae</taxon>
        <taxon>Streptomyces</taxon>
    </lineage>
</organism>